<proteinExistence type="predicted"/>
<evidence type="ECO:0000313" key="6">
    <source>
        <dbReference type="EMBL" id="JAT28185.1"/>
    </source>
</evidence>
<name>A0A1B6LX10_9HEMI</name>
<reference evidence="6" key="1">
    <citation type="submission" date="2015-11" db="EMBL/GenBank/DDBJ databases">
        <title>De novo transcriptome assembly of four potential Pierce s Disease insect vectors from Arizona vineyards.</title>
        <authorList>
            <person name="Tassone E.E."/>
        </authorList>
    </citation>
    <scope>NUCLEOTIDE SEQUENCE</scope>
</reference>
<evidence type="ECO:0000256" key="4">
    <source>
        <dbReference type="ARBA" id="ARBA00023212"/>
    </source>
</evidence>
<accession>A0A1B6LX10</accession>
<dbReference type="InterPro" id="IPR042618">
    <property type="entry name" value="IQCG"/>
</dbReference>
<dbReference type="GO" id="GO:0005737">
    <property type="term" value="C:cytoplasm"/>
    <property type="evidence" value="ECO:0007669"/>
    <property type="project" value="TreeGrafter"/>
</dbReference>
<organism evidence="6">
    <name type="scientific">Graphocephala atropunctata</name>
    <dbReference type="NCBI Taxonomy" id="36148"/>
    <lineage>
        <taxon>Eukaryota</taxon>
        <taxon>Metazoa</taxon>
        <taxon>Ecdysozoa</taxon>
        <taxon>Arthropoda</taxon>
        <taxon>Hexapoda</taxon>
        <taxon>Insecta</taxon>
        <taxon>Pterygota</taxon>
        <taxon>Neoptera</taxon>
        <taxon>Paraneoptera</taxon>
        <taxon>Hemiptera</taxon>
        <taxon>Auchenorrhyncha</taxon>
        <taxon>Membracoidea</taxon>
        <taxon>Cicadellidae</taxon>
        <taxon>Cicadellinae</taxon>
        <taxon>Cicadellini</taxon>
        <taxon>Graphocephala</taxon>
    </lineage>
</organism>
<gene>
    <name evidence="6" type="ORF">g.49730</name>
</gene>
<dbReference type="GO" id="GO:0005856">
    <property type="term" value="C:cytoskeleton"/>
    <property type="evidence" value="ECO:0007669"/>
    <property type="project" value="UniProtKB-SubCell"/>
</dbReference>
<evidence type="ECO:0008006" key="7">
    <source>
        <dbReference type="Google" id="ProtNLM"/>
    </source>
</evidence>
<evidence type="ECO:0000256" key="1">
    <source>
        <dbReference type="ARBA" id="ARBA00004245"/>
    </source>
</evidence>
<evidence type="ECO:0000256" key="3">
    <source>
        <dbReference type="ARBA" id="ARBA00022490"/>
    </source>
</evidence>
<dbReference type="PANTHER" id="PTHR14871">
    <property type="entry name" value="DYNEIN REGULATORY COMPLEX PROTEIN 9"/>
    <property type="match status" value="1"/>
</dbReference>
<dbReference type="PANTHER" id="PTHR14871:SF1">
    <property type="entry name" value="DYNEIN REGULATORY COMPLEX PROTEIN 9"/>
    <property type="match status" value="1"/>
</dbReference>
<dbReference type="EMBL" id="GEBQ01011792">
    <property type="protein sequence ID" value="JAT28185.1"/>
    <property type="molecule type" value="Transcribed_RNA"/>
</dbReference>
<dbReference type="AlphaFoldDB" id="A0A1B6LX10"/>
<evidence type="ECO:0000256" key="5">
    <source>
        <dbReference type="ARBA" id="ARBA00023273"/>
    </source>
</evidence>
<dbReference type="GO" id="GO:0031514">
    <property type="term" value="C:motile cilium"/>
    <property type="evidence" value="ECO:0007669"/>
    <property type="project" value="TreeGrafter"/>
</dbReference>
<comment type="subcellular location">
    <subcellularLocation>
        <location evidence="2">Cell projection</location>
    </subcellularLocation>
    <subcellularLocation>
        <location evidence="1">Cytoplasm</location>
        <location evidence="1">Cytoskeleton</location>
    </subcellularLocation>
</comment>
<evidence type="ECO:0000256" key="2">
    <source>
        <dbReference type="ARBA" id="ARBA00004316"/>
    </source>
</evidence>
<dbReference type="GO" id="GO:0044782">
    <property type="term" value="P:cilium organization"/>
    <property type="evidence" value="ECO:0007669"/>
    <property type="project" value="TreeGrafter"/>
</dbReference>
<keyword evidence="5" id="KW-0966">Cell projection</keyword>
<sequence length="365" mass="43178">MDQLVQSDDVLQTIDKVIQSRAALDKLEEVTVNCVLMKSINKLSILQELLPHSEAERLRDFYEPLPQRMTVLKRITLPEDNEHYGVLLLKQIHKISSSVVSVLQETVQELSFQGTYFYLEYMLCLENLHLNDNFILKQDSFDINQTICSLKEKIYNVKESFKKTESYLSGMMDHCLEQAVVQAYVESETLIRNTEVLQEARLYQSDLKLRERENALVVSTDKCNIDAIEENKINTEVENQIRYMTLVLQKKLDTMSNRYNREVETLDVAILQLKSKQDEQREQFQKMSELYQERIGIVAVLQEEMEVRERALEEYRIKNRCARVIQQWWRHLLFLRLIRDRISVKRKTLKIKPKGKLKKANKNKK</sequence>
<protein>
    <recommendedName>
        <fullName evidence="7">Dynein regulatory complex protein 10</fullName>
    </recommendedName>
</protein>
<keyword evidence="3" id="KW-0963">Cytoplasm</keyword>
<keyword evidence="4" id="KW-0206">Cytoskeleton</keyword>